<dbReference type="Gene3D" id="2.130.10.10">
    <property type="entry name" value="YVTN repeat-like/Quinoprotein amine dehydrogenase"/>
    <property type="match status" value="2"/>
</dbReference>
<dbReference type="InterPro" id="IPR015943">
    <property type="entry name" value="WD40/YVTN_repeat-like_dom_sf"/>
</dbReference>
<evidence type="ECO:0000313" key="1">
    <source>
        <dbReference type="EMBL" id="CAI8049066.1"/>
    </source>
</evidence>
<organism evidence="1 2">
    <name type="scientific">Geodia barretti</name>
    <name type="common">Barrett's horny sponge</name>
    <dbReference type="NCBI Taxonomy" id="519541"/>
    <lineage>
        <taxon>Eukaryota</taxon>
        <taxon>Metazoa</taxon>
        <taxon>Porifera</taxon>
        <taxon>Demospongiae</taxon>
        <taxon>Heteroscleromorpha</taxon>
        <taxon>Tetractinellida</taxon>
        <taxon>Astrophorina</taxon>
        <taxon>Geodiidae</taxon>
        <taxon>Geodia</taxon>
    </lineage>
</organism>
<dbReference type="Proteomes" id="UP001174909">
    <property type="component" value="Unassembled WGS sequence"/>
</dbReference>
<gene>
    <name evidence="1" type="ORF">GBAR_LOCUS27016</name>
</gene>
<reference evidence="1" key="1">
    <citation type="submission" date="2023-03" db="EMBL/GenBank/DDBJ databases">
        <authorList>
            <person name="Steffen K."/>
            <person name="Cardenas P."/>
        </authorList>
    </citation>
    <scope>NUCLEOTIDE SEQUENCE</scope>
</reference>
<evidence type="ECO:0000313" key="2">
    <source>
        <dbReference type="Proteomes" id="UP001174909"/>
    </source>
</evidence>
<dbReference type="SUPFAM" id="SSF110296">
    <property type="entry name" value="Oligoxyloglucan reducing end-specific cellobiohydrolase"/>
    <property type="match status" value="1"/>
</dbReference>
<dbReference type="CDD" id="cd15482">
    <property type="entry name" value="Sialidase_non-viral"/>
    <property type="match status" value="1"/>
</dbReference>
<dbReference type="EMBL" id="CASHTH010003772">
    <property type="protein sequence ID" value="CAI8049066.1"/>
    <property type="molecule type" value="Genomic_DNA"/>
</dbReference>
<dbReference type="PANTHER" id="PTHR43739:SF5">
    <property type="entry name" value="EXO-ALPHA-SIALIDASE"/>
    <property type="match status" value="1"/>
</dbReference>
<proteinExistence type="predicted"/>
<dbReference type="InterPro" id="IPR052025">
    <property type="entry name" value="Xyloglucanase_GH74"/>
</dbReference>
<name>A0AA35TK75_GEOBA</name>
<sequence length="567" mass="60814">MTTVNGHQTNIYVGLAGESALVVGVEGTPLGEGGLYRLTEGDSKWVAAENGLPADPQVRALLVHPNNPSTVFAGTQDGVYRSDDCGDTWSRTDTMSGEVWSMTAHPNDSSIMFAGYDQGRVCRSDDGGNSWRQLNTKGLVHPNITMNPTEIVKRVIGLSVDPAHPDDIYGAIEVGGLIASRDGGETWSCITDGHYTRMGPVDLHGVQVNASSPGLVYIITQLAMFRSRHRGTDWEFVPIDEMFEGGSYCRDLVVAPHDPSIMYLAAGAGGGSAPAGTVDAGVLVRSTDAGETWERLDLGEVAPARMFQIAIDRNSPDNVYCCDRDGHVYCSGDAGNNWSRTDVPVEMTRGRHVYPMVAVTVQSEALWKATYRIGEADLEYMALGEGDLPDQMRSYQLARSGVLDNDELAENGFAGSTAERFRTAGRISGFMREFVPTSDATPADGLNFVGATVVHLFENPEQVSGWMSDIFLKDFEENVGQSVGSGQQIVAVNRVQASGLYDEAVGLQVLQGGPAGLLSSTVIDFRVGRLLGVAFVGAVGEHDRTELATNLALSLERRIVQVALGSL</sequence>
<comment type="caution">
    <text evidence="1">The sequence shown here is derived from an EMBL/GenBank/DDBJ whole genome shotgun (WGS) entry which is preliminary data.</text>
</comment>
<evidence type="ECO:0008006" key="3">
    <source>
        <dbReference type="Google" id="ProtNLM"/>
    </source>
</evidence>
<dbReference type="PANTHER" id="PTHR43739">
    <property type="entry name" value="XYLOGLUCANASE (EUROFUNG)"/>
    <property type="match status" value="1"/>
</dbReference>
<dbReference type="AlphaFoldDB" id="A0AA35TK75"/>
<accession>A0AA35TK75</accession>
<keyword evidence="2" id="KW-1185">Reference proteome</keyword>
<dbReference type="GO" id="GO:0010411">
    <property type="term" value="P:xyloglucan metabolic process"/>
    <property type="evidence" value="ECO:0007669"/>
    <property type="project" value="TreeGrafter"/>
</dbReference>
<protein>
    <recommendedName>
        <fullName evidence="3">Sortilin N-terminal domain-containing protein</fullName>
    </recommendedName>
</protein>